<dbReference type="Gene3D" id="1.10.1740.10">
    <property type="match status" value="1"/>
</dbReference>
<evidence type="ECO:0000256" key="6">
    <source>
        <dbReference type="RuleBase" id="RU000716"/>
    </source>
</evidence>
<dbReference type="InterPro" id="IPR013249">
    <property type="entry name" value="RNA_pol_sigma70_r4_t2"/>
</dbReference>
<dbReference type="InterPro" id="IPR007627">
    <property type="entry name" value="RNA_pol_sigma70_r2"/>
</dbReference>
<dbReference type="InterPro" id="IPR013325">
    <property type="entry name" value="RNA_pol_sigma_r2"/>
</dbReference>
<protein>
    <recommendedName>
        <fullName evidence="6">RNA polymerase sigma factor</fullName>
    </recommendedName>
</protein>
<feature type="domain" description="RNA polymerase sigma-70 region 2" evidence="8">
    <location>
        <begin position="23"/>
        <end position="80"/>
    </location>
</feature>
<dbReference type="Pfam" id="PF04542">
    <property type="entry name" value="Sigma70_r2"/>
    <property type="match status" value="1"/>
</dbReference>
<evidence type="ECO:0000256" key="3">
    <source>
        <dbReference type="ARBA" id="ARBA00023082"/>
    </source>
</evidence>
<dbReference type="InterPro" id="IPR000838">
    <property type="entry name" value="RNA_pol_sigma70_ECF_CS"/>
</dbReference>
<gene>
    <name evidence="10" type="ORF">ACI2L5_32640</name>
</gene>
<dbReference type="InterPro" id="IPR039425">
    <property type="entry name" value="RNA_pol_sigma-70-like"/>
</dbReference>
<organism evidence="10 11">
    <name type="scientific">Streptomyces milbemycinicus</name>
    <dbReference type="NCBI Taxonomy" id="476552"/>
    <lineage>
        <taxon>Bacteria</taxon>
        <taxon>Bacillati</taxon>
        <taxon>Actinomycetota</taxon>
        <taxon>Actinomycetes</taxon>
        <taxon>Kitasatosporales</taxon>
        <taxon>Streptomycetaceae</taxon>
        <taxon>Streptomyces</taxon>
    </lineage>
</organism>
<dbReference type="PANTHER" id="PTHR43133:SF25">
    <property type="entry name" value="RNA POLYMERASE SIGMA FACTOR RFAY-RELATED"/>
    <property type="match status" value="1"/>
</dbReference>
<dbReference type="PROSITE" id="PS01063">
    <property type="entry name" value="SIGMA70_ECF"/>
    <property type="match status" value="1"/>
</dbReference>
<dbReference type="InterPro" id="IPR036388">
    <property type="entry name" value="WH-like_DNA-bd_sf"/>
</dbReference>
<proteinExistence type="inferred from homology"/>
<dbReference type="NCBIfam" id="TIGR02937">
    <property type="entry name" value="sigma70-ECF"/>
    <property type="match status" value="1"/>
</dbReference>
<dbReference type="Pfam" id="PF08281">
    <property type="entry name" value="Sigma70_r4_2"/>
    <property type="match status" value="1"/>
</dbReference>
<dbReference type="InterPro" id="IPR013324">
    <property type="entry name" value="RNA_pol_sigma_r3/r4-like"/>
</dbReference>
<feature type="compositionally biased region" description="Basic and acidic residues" evidence="7">
    <location>
        <begin position="82"/>
        <end position="93"/>
    </location>
</feature>
<keyword evidence="5 6" id="KW-0804">Transcription</keyword>
<dbReference type="SUPFAM" id="SSF88946">
    <property type="entry name" value="Sigma2 domain of RNA polymerase sigma factors"/>
    <property type="match status" value="1"/>
</dbReference>
<evidence type="ECO:0000256" key="7">
    <source>
        <dbReference type="SAM" id="MobiDB-lite"/>
    </source>
</evidence>
<keyword evidence="4 6" id="KW-0238">DNA-binding</keyword>
<reference evidence="10 11" key="1">
    <citation type="submission" date="2024-11" db="EMBL/GenBank/DDBJ databases">
        <title>The Natural Products Discovery Center: Release of the First 8490 Sequenced Strains for Exploring Actinobacteria Biosynthetic Diversity.</title>
        <authorList>
            <person name="Kalkreuter E."/>
            <person name="Kautsar S.A."/>
            <person name="Yang D."/>
            <person name="Bader C.D."/>
            <person name="Teijaro C.N."/>
            <person name="Fluegel L."/>
            <person name="Davis C.M."/>
            <person name="Simpson J.R."/>
            <person name="Lauterbach L."/>
            <person name="Steele A.D."/>
            <person name="Gui C."/>
            <person name="Meng S."/>
            <person name="Li G."/>
            <person name="Viehrig K."/>
            <person name="Ye F."/>
            <person name="Su P."/>
            <person name="Kiefer A.F."/>
            <person name="Nichols A."/>
            <person name="Cepeda A.J."/>
            <person name="Yan W."/>
            <person name="Fan B."/>
            <person name="Jiang Y."/>
            <person name="Adhikari A."/>
            <person name="Zheng C.-J."/>
            <person name="Schuster L."/>
            <person name="Cowan T.M."/>
            <person name="Smanski M.J."/>
            <person name="Chevrette M.G."/>
            <person name="De Carvalho L.P.S."/>
            <person name="Shen B."/>
        </authorList>
    </citation>
    <scope>NUCLEOTIDE SEQUENCE [LARGE SCALE GENOMIC DNA]</scope>
    <source>
        <strain evidence="10 11">NPDC020863</strain>
    </source>
</reference>
<evidence type="ECO:0000259" key="9">
    <source>
        <dbReference type="Pfam" id="PF08281"/>
    </source>
</evidence>
<evidence type="ECO:0000256" key="2">
    <source>
        <dbReference type="ARBA" id="ARBA00023015"/>
    </source>
</evidence>
<dbReference type="Gene3D" id="1.10.10.10">
    <property type="entry name" value="Winged helix-like DNA-binding domain superfamily/Winged helix DNA-binding domain"/>
    <property type="match status" value="1"/>
</dbReference>
<evidence type="ECO:0000313" key="11">
    <source>
        <dbReference type="Proteomes" id="UP001620295"/>
    </source>
</evidence>
<evidence type="ECO:0000256" key="4">
    <source>
        <dbReference type="ARBA" id="ARBA00023125"/>
    </source>
</evidence>
<feature type="compositionally biased region" description="Low complexity" evidence="7">
    <location>
        <begin position="95"/>
        <end position="108"/>
    </location>
</feature>
<keyword evidence="3 6" id="KW-0731">Sigma factor</keyword>
<comment type="caution">
    <text evidence="10">The sequence shown here is derived from an EMBL/GenBank/DDBJ whole genome shotgun (WGS) entry which is preliminary data.</text>
</comment>
<comment type="similarity">
    <text evidence="1 6">Belongs to the sigma-70 factor family. ECF subfamily.</text>
</comment>
<evidence type="ECO:0000256" key="1">
    <source>
        <dbReference type="ARBA" id="ARBA00010641"/>
    </source>
</evidence>
<feature type="domain" description="RNA polymerase sigma factor 70 region 4 type 2" evidence="9">
    <location>
        <begin position="120"/>
        <end position="172"/>
    </location>
</feature>
<dbReference type="PANTHER" id="PTHR43133">
    <property type="entry name" value="RNA POLYMERASE ECF-TYPE SIGMA FACTO"/>
    <property type="match status" value="1"/>
</dbReference>
<dbReference type="SUPFAM" id="SSF88659">
    <property type="entry name" value="Sigma3 and sigma4 domains of RNA polymerase sigma factors"/>
    <property type="match status" value="1"/>
</dbReference>
<evidence type="ECO:0000256" key="5">
    <source>
        <dbReference type="ARBA" id="ARBA00023163"/>
    </source>
</evidence>
<keyword evidence="2 6" id="KW-0805">Transcription regulation</keyword>
<sequence>MADPDARQERMFAQYVLPEVEVLLRVAMSLTAQPADAEDLVQDTLLRAYRAVGRFDGRHPRAWLLTIMRHAEVSRRRQRRPHLLDDPDTELDRLASAPGATPAASGATPEELVVDTAFDEAVDAAFTALSLRDQQVVRLVHVDGLSYAEAAQVLGVPKGTVMSRLHRARKRIRDRLVAAGPQGQRGGA</sequence>
<evidence type="ECO:0000259" key="8">
    <source>
        <dbReference type="Pfam" id="PF04542"/>
    </source>
</evidence>
<evidence type="ECO:0000313" key="10">
    <source>
        <dbReference type="EMBL" id="MFK4269644.1"/>
    </source>
</evidence>
<accession>A0ABW8LUP0</accession>
<name>A0ABW8LUP0_9ACTN</name>
<dbReference type="InterPro" id="IPR014284">
    <property type="entry name" value="RNA_pol_sigma-70_dom"/>
</dbReference>
<dbReference type="CDD" id="cd06171">
    <property type="entry name" value="Sigma70_r4"/>
    <property type="match status" value="1"/>
</dbReference>
<feature type="region of interest" description="Disordered" evidence="7">
    <location>
        <begin position="76"/>
        <end position="109"/>
    </location>
</feature>
<dbReference type="RefSeq" id="WP_014178473.1">
    <property type="nucleotide sequence ID" value="NZ_CP109672.1"/>
</dbReference>
<dbReference type="EMBL" id="JBJDQH010000011">
    <property type="protein sequence ID" value="MFK4269644.1"/>
    <property type="molecule type" value="Genomic_DNA"/>
</dbReference>
<keyword evidence="11" id="KW-1185">Reference proteome</keyword>
<dbReference type="Proteomes" id="UP001620295">
    <property type="component" value="Unassembled WGS sequence"/>
</dbReference>